<dbReference type="GO" id="GO:0010181">
    <property type="term" value="F:FMN binding"/>
    <property type="evidence" value="ECO:0007669"/>
    <property type="project" value="InterPro"/>
</dbReference>
<feature type="domain" description="NADH:flavin oxidoreductase/NADH oxidase N-terminal" evidence="3">
    <location>
        <begin position="16"/>
        <end position="349"/>
    </location>
</feature>
<keyword evidence="2" id="KW-0560">Oxidoreductase</keyword>
<reference evidence="4 5" key="1">
    <citation type="submission" date="2018-05" db="EMBL/GenBank/DDBJ databases">
        <title>The complete genome of Lysobacter maris HZ9B, a marine bacterium antagonistic against terrestrial plant pathogens.</title>
        <authorList>
            <person name="Zhang X.-Q."/>
        </authorList>
    </citation>
    <scope>NUCLEOTIDE SEQUENCE [LARGE SCALE GENOMIC DNA]</scope>
    <source>
        <strain evidence="4 5">HZ9B</strain>
    </source>
</reference>
<dbReference type="Proteomes" id="UP000249447">
    <property type="component" value="Chromosome"/>
</dbReference>
<dbReference type="PANTHER" id="PTHR43656">
    <property type="entry name" value="BINDING OXIDOREDUCTASE, PUTATIVE (AFU_ORTHOLOGUE AFUA_2G08260)-RELATED"/>
    <property type="match status" value="1"/>
</dbReference>
<dbReference type="InterPro" id="IPR001155">
    <property type="entry name" value="OxRdtase_FMN_N"/>
</dbReference>
<dbReference type="KEGG" id="lmb:C9I47_0602"/>
<dbReference type="SUPFAM" id="SSF51395">
    <property type="entry name" value="FMN-linked oxidoreductases"/>
    <property type="match status" value="1"/>
</dbReference>
<protein>
    <submittedName>
        <fullName evidence="4">NADH: flavin oxidoreductase</fullName>
    </submittedName>
</protein>
<name>A0A2U9T4L4_9GAMM</name>
<evidence type="ECO:0000256" key="2">
    <source>
        <dbReference type="ARBA" id="ARBA00023002"/>
    </source>
</evidence>
<dbReference type="Gene3D" id="3.20.20.70">
    <property type="entry name" value="Aldolase class I"/>
    <property type="match status" value="1"/>
</dbReference>
<evidence type="ECO:0000313" key="4">
    <source>
        <dbReference type="EMBL" id="AWV06325.1"/>
    </source>
</evidence>
<accession>A0A2U9T4L4</accession>
<evidence type="ECO:0000313" key="5">
    <source>
        <dbReference type="Proteomes" id="UP000249447"/>
    </source>
</evidence>
<dbReference type="InterPro" id="IPR051799">
    <property type="entry name" value="NADH_flavin_oxidoreductase"/>
</dbReference>
<keyword evidence="5" id="KW-1185">Reference proteome</keyword>
<dbReference type="PANTHER" id="PTHR43656:SF2">
    <property type="entry name" value="BINDING OXIDOREDUCTASE, PUTATIVE (AFU_ORTHOLOGUE AFUA_2G08260)-RELATED"/>
    <property type="match status" value="1"/>
</dbReference>
<dbReference type="GO" id="GO:0016491">
    <property type="term" value="F:oxidoreductase activity"/>
    <property type="evidence" value="ECO:0007669"/>
    <property type="project" value="UniProtKB-KW"/>
</dbReference>
<dbReference type="Pfam" id="PF00724">
    <property type="entry name" value="Oxidored_FMN"/>
    <property type="match status" value="1"/>
</dbReference>
<dbReference type="EMBL" id="CP029843">
    <property type="protein sequence ID" value="AWV06325.1"/>
    <property type="molecule type" value="Genomic_DNA"/>
</dbReference>
<evidence type="ECO:0000256" key="1">
    <source>
        <dbReference type="ARBA" id="ARBA00022630"/>
    </source>
</evidence>
<dbReference type="CDD" id="cd02803">
    <property type="entry name" value="OYE_like_FMN_family"/>
    <property type="match status" value="1"/>
</dbReference>
<sequence length="374" mass="40576">MRASATPMHPHGILSTPTRIGPIQLRNRLSVAPMTRVSATAEGVPTTRMRDYYEAFARGGFGLVITEGIYTDRAFSQGYLYQPGLTDDAQQAAWHGIVDRVHAHGARIFAQLMHAGALSQGNRFRDRGAGPSAVEPRGEQMSFYRGQGRYPVPLEMGQAEIDEAVDGFAQAAARAFATGFDGVEIHGANGYLIDQFLTRYSNHRQDGYGGDTGNRIRLLEQVAVAVRQRVGDGKVVGVRVSQGKVNDFPHKWEEGLEDARTIFQRIGRLPVDYVHTTEFEAWQPAFGAGASLASLAREHARLPVIANGSLHHPERATAMIAADEASMVSLGRGALANADWPRRVDAGLAVSEFNCALLSPIADLENAERVCAEG</sequence>
<dbReference type="InterPro" id="IPR013785">
    <property type="entry name" value="Aldolase_TIM"/>
</dbReference>
<proteinExistence type="predicted"/>
<evidence type="ECO:0000259" key="3">
    <source>
        <dbReference type="Pfam" id="PF00724"/>
    </source>
</evidence>
<dbReference type="RefSeq" id="WP_223250265.1">
    <property type="nucleotide sequence ID" value="NZ_CP029843.1"/>
</dbReference>
<organism evidence="4 5">
    <name type="scientific">Marilutibacter maris</name>
    <dbReference type="NCBI Taxonomy" id="1605891"/>
    <lineage>
        <taxon>Bacteria</taxon>
        <taxon>Pseudomonadati</taxon>
        <taxon>Pseudomonadota</taxon>
        <taxon>Gammaproteobacteria</taxon>
        <taxon>Lysobacterales</taxon>
        <taxon>Lysobacteraceae</taxon>
        <taxon>Marilutibacter</taxon>
    </lineage>
</organism>
<gene>
    <name evidence="4" type="ORF">C9I47_0602</name>
</gene>
<keyword evidence="1" id="KW-0285">Flavoprotein</keyword>
<dbReference type="AlphaFoldDB" id="A0A2U9T4L4"/>